<dbReference type="Gene3D" id="3.10.20.90">
    <property type="entry name" value="Phosphatidylinositol 3-kinase Catalytic Subunit, Chain A, domain 1"/>
    <property type="match status" value="1"/>
</dbReference>
<dbReference type="EMBL" id="JAAAID010001022">
    <property type="protein sequence ID" value="KAG0012194.1"/>
    <property type="molecule type" value="Genomic_DNA"/>
</dbReference>
<dbReference type="NCBIfam" id="TIGR01068">
    <property type="entry name" value="thioredoxin"/>
    <property type="match status" value="1"/>
</dbReference>
<keyword evidence="1" id="KW-1015">Disulfide bond</keyword>
<dbReference type="Gene3D" id="3.40.30.10">
    <property type="entry name" value="Glutaredoxin"/>
    <property type="match status" value="1"/>
</dbReference>
<dbReference type="PROSITE" id="PS50033">
    <property type="entry name" value="UBX"/>
    <property type="match status" value="1"/>
</dbReference>
<dbReference type="FunFam" id="3.40.30.10:FF:000245">
    <property type="entry name" value="Thioredoxin"/>
    <property type="match status" value="1"/>
</dbReference>
<name>A0A9P6MSU8_9FUNG</name>
<dbReference type="SUPFAM" id="SSF52833">
    <property type="entry name" value="Thioredoxin-like"/>
    <property type="match status" value="1"/>
</dbReference>
<proteinExistence type="predicted"/>
<dbReference type="InterPro" id="IPR005746">
    <property type="entry name" value="Thioredoxin"/>
</dbReference>
<dbReference type="PROSITE" id="PS51352">
    <property type="entry name" value="THIOREDOXIN_2"/>
    <property type="match status" value="1"/>
</dbReference>
<sequence length="221" mass="23527">MKHINSQSELNSQLAAAGTKLVVVDFFATWCGPCKALAPVLEDLEKKHTSTIFAKVDVDSAQDCARKYEVNAMPTIVFFKSSSEVGRVVGANVGEIQALIKKHEGGDAFLGTGHTLGGTSSLSGSSTVSSIDAKAIEGPGGSCHIQVRLLDGTAIRGEFEPSHTLRDVHDFVKANLDARGAIVPSFSLMTNFPKVIYDDSALEQTLQDAKLTPRAQLIIKA</sequence>
<dbReference type="PANTHER" id="PTHR46115">
    <property type="entry name" value="THIOREDOXIN-LIKE PROTEIN 1"/>
    <property type="match status" value="1"/>
</dbReference>
<feature type="domain" description="Thioredoxin" evidence="3">
    <location>
        <begin position="1"/>
        <end position="127"/>
    </location>
</feature>
<dbReference type="Pfam" id="PF00789">
    <property type="entry name" value="UBX"/>
    <property type="match status" value="1"/>
</dbReference>
<dbReference type="Proteomes" id="UP000703661">
    <property type="component" value="Unassembled WGS sequence"/>
</dbReference>
<evidence type="ECO:0000259" key="3">
    <source>
        <dbReference type="PROSITE" id="PS51352"/>
    </source>
</evidence>
<dbReference type="SMART" id="SM00166">
    <property type="entry name" value="UBX"/>
    <property type="match status" value="1"/>
</dbReference>
<dbReference type="InterPro" id="IPR013766">
    <property type="entry name" value="Thioredoxin_domain"/>
</dbReference>
<protein>
    <recommendedName>
        <fullName evidence="6">Thioredoxin</fullName>
    </recommendedName>
</protein>
<dbReference type="GO" id="GO:0015035">
    <property type="term" value="F:protein-disulfide reductase activity"/>
    <property type="evidence" value="ECO:0007669"/>
    <property type="project" value="InterPro"/>
</dbReference>
<dbReference type="InterPro" id="IPR001012">
    <property type="entry name" value="UBX_dom"/>
</dbReference>
<dbReference type="CDD" id="cd01767">
    <property type="entry name" value="UBX"/>
    <property type="match status" value="1"/>
</dbReference>
<dbReference type="OrthoDB" id="10263751at2759"/>
<dbReference type="Pfam" id="PF00085">
    <property type="entry name" value="Thioredoxin"/>
    <property type="match status" value="1"/>
</dbReference>
<keyword evidence="5" id="KW-1185">Reference proteome</keyword>
<dbReference type="PRINTS" id="PR00421">
    <property type="entry name" value="THIOREDOXIN"/>
</dbReference>
<dbReference type="InterPro" id="IPR036249">
    <property type="entry name" value="Thioredoxin-like_sf"/>
</dbReference>
<dbReference type="SUPFAM" id="SSF54236">
    <property type="entry name" value="Ubiquitin-like"/>
    <property type="match status" value="1"/>
</dbReference>
<dbReference type="CDD" id="cd02947">
    <property type="entry name" value="TRX_family"/>
    <property type="match status" value="1"/>
</dbReference>
<dbReference type="AlphaFoldDB" id="A0A9P6MSU8"/>
<accession>A0A9P6MSU8</accession>
<feature type="domain" description="UBX" evidence="2">
    <location>
        <begin position="138"/>
        <end position="219"/>
    </location>
</feature>
<evidence type="ECO:0000256" key="1">
    <source>
        <dbReference type="ARBA" id="ARBA00023157"/>
    </source>
</evidence>
<evidence type="ECO:0000313" key="4">
    <source>
        <dbReference type="EMBL" id="KAG0012194.1"/>
    </source>
</evidence>
<organism evidence="4 5">
    <name type="scientific">Entomortierella chlamydospora</name>
    <dbReference type="NCBI Taxonomy" id="101097"/>
    <lineage>
        <taxon>Eukaryota</taxon>
        <taxon>Fungi</taxon>
        <taxon>Fungi incertae sedis</taxon>
        <taxon>Mucoromycota</taxon>
        <taxon>Mortierellomycotina</taxon>
        <taxon>Mortierellomycetes</taxon>
        <taxon>Mortierellales</taxon>
        <taxon>Mortierellaceae</taxon>
        <taxon>Entomortierella</taxon>
    </lineage>
</organism>
<evidence type="ECO:0000259" key="2">
    <source>
        <dbReference type="PROSITE" id="PS50033"/>
    </source>
</evidence>
<dbReference type="PROSITE" id="PS00194">
    <property type="entry name" value="THIOREDOXIN_1"/>
    <property type="match status" value="1"/>
</dbReference>
<reference evidence="4" key="1">
    <citation type="journal article" date="2020" name="Fungal Divers.">
        <title>Resolving the Mortierellaceae phylogeny through synthesis of multi-gene phylogenetics and phylogenomics.</title>
        <authorList>
            <person name="Vandepol N."/>
            <person name="Liber J."/>
            <person name="Desiro A."/>
            <person name="Na H."/>
            <person name="Kennedy M."/>
            <person name="Barry K."/>
            <person name="Grigoriev I.V."/>
            <person name="Miller A.N."/>
            <person name="O'Donnell K."/>
            <person name="Stajich J.E."/>
            <person name="Bonito G."/>
        </authorList>
    </citation>
    <scope>NUCLEOTIDE SEQUENCE</scope>
    <source>
        <strain evidence="4">NRRL 2769</strain>
    </source>
</reference>
<dbReference type="InterPro" id="IPR017937">
    <property type="entry name" value="Thioredoxin_CS"/>
</dbReference>
<dbReference type="InterPro" id="IPR029071">
    <property type="entry name" value="Ubiquitin-like_domsf"/>
</dbReference>
<evidence type="ECO:0000313" key="5">
    <source>
        <dbReference type="Proteomes" id="UP000703661"/>
    </source>
</evidence>
<gene>
    <name evidence="4" type="ORF">BGZ80_000137</name>
</gene>
<evidence type="ECO:0008006" key="6">
    <source>
        <dbReference type="Google" id="ProtNLM"/>
    </source>
</evidence>
<comment type="caution">
    <text evidence="4">The sequence shown here is derived from an EMBL/GenBank/DDBJ whole genome shotgun (WGS) entry which is preliminary data.</text>
</comment>